<feature type="region of interest" description="Disordered" evidence="3">
    <location>
        <begin position="1"/>
        <end position="23"/>
    </location>
</feature>
<feature type="repeat" description="ANK" evidence="2">
    <location>
        <begin position="1450"/>
        <end position="1482"/>
    </location>
</feature>
<dbReference type="Gene3D" id="1.25.40.20">
    <property type="entry name" value="Ankyrin repeat-containing domain"/>
    <property type="match status" value="2"/>
</dbReference>
<dbReference type="InterPro" id="IPR036770">
    <property type="entry name" value="Ankyrin_rpt-contain_sf"/>
</dbReference>
<protein>
    <submittedName>
        <fullName evidence="5">Euchromatic histone-lysine N-methyltransferase</fullName>
    </submittedName>
</protein>
<dbReference type="Pfam" id="PF00023">
    <property type="entry name" value="Ank"/>
    <property type="match status" value="1"/>
</dbReference>
<comment type="caution">
    <text evidence="5">The sequence shown here is derived from an EMBL/GenBank/DDBJ whole genome shotgun (WGS) entry which is preliminary data.</text>
</comment>
<feature type="domain" description="Nephrocystin 3-like N-terminal" evidence="4">
    <location>
        <begin position="326"/>
        <end position="514"/>
    </location>
</feature>
<evidence type="ECO:0000313" key="5">
    <source>
        <dbReference type="EMBL" id="KAK6501809.1"/>
    </source>
</evidence>
<dbReference type="InterPro" id="IPR002110">
    <property type="entry name" value="Ankyrin_rpt"/>
</dbReference>
<reference evidence="5 6" key="1">
    <citation type="submission" date="2023-08" db="EMBL/GenBank/DDBJ databases">
        <authorList>
            <person name="Palmer J.M."/>
        </authorList>
    </citation>
    <scope>NUCLEOTIDE SEQUENCE [LARGE SCALE GENOMIC DNA]</scope>
    <source>
        <strain evidence="5 6">TWF481</strain>
    </source>
</reference>
<accession>A0AAV9W4C4</accession>
<dbReference type="CDD" id="cd12885">
    <property type="entry name" value="SPRY_RanBP_like"/>
    <property type="match status" value="1"/>
</dbReference>
<dbReference type="EMBL" id="JAVHJL010000006">
    <property type="protein sequence ID" value="KAK6501809.1"/>
    <property type="molecule type" value="Genomic_DNA"/>
</dbReference>
<feature type="region of interest" description="Disordered" evidence="3">
    <location>
        <begin position="705"/>
        <end position="759"/>
    </location>
</feature>
<dbReference type="SUPFAM" id="SSF48403">
    <property type="entry name" value="Ankyrin repeat"/>
    <property type="match status" value="1"/>
</dbReference>
<name>A0AAV9W4C4_9PEZI</name>
<evidence type="ECO:0000256" key="3">
    <source>
        <dbReference type="SAM" id="MobiDB-lite"/>
    </source>
</evidence>
<evidence type="ECO:0000256" key="1">
    <source>
        <dbReference type="ARBA" id="ARBA00022737"/>
    </source>
</evidence>
<feature type="compositionally biased region" description="Pro residues" evidence="3">
    <location>
        <begin position="12"/>
        <end position="21"/>
    </location>
</feature>
<evidence type="ECO:0000259" key="4">
    <source>
        <dbReference type="Pfam" id="PF24883"/>
    </source>
</evidence>
<gene>
    <name evidence="5" type="primary">EHMT1</name>
    <name evidence="5" type="ORF">TWF481_009632</name>
</gene>
<sequence length="1826" mass="205284">MSTLLQRGATASPPPAPPPPQYAEVAPVARKSLLQCFEEARNRFKKEIATPITKKDPKRSIAIDEFLGGTKIDDLERVCRDLGEQAEDKANNTASKLLTTLDQFKGVGDALLQFAPESVSIVWFGISSLITIGNAKVQTRLLICGTCDSIATIVADCIRWEAMAALTVNDHESQAASIWESDVSDLVFMILEFLWSAKPHFDQSRVKRIGSTLKDLFTKELQQRVDALLAKYGALIETTQKQFQDSMLRSGFKTGQTLDQIQQSLQQFVSVGVSLVDSFQKQVLLYELDRQQAKLAHPVSYKLHFSTLNDRVTKIIKDRKGRLAANWLFSEEEYCDWKISRSSTKRTNFLCLRGPRGHGKSIAMMSVHRDITRTISESEKPSTEIPTRPPLVCHFFFKKGEQDIERARSALESILYQILGCDEVRRDLNILIATVDIINPNFGEDVDPSTYTQGGPGNNPSGDFHDSLKSLCDTIKRITKIIPVPVYLMIDALDECIDRKEHCFLEHLRSLAGKVEVKTEDSKTASGISITGPGNLKLVISARDSIDVVGELTGARNTYAGTSEETLPDDIKIINITPEKNSSDLEEYVTHEVKEVLTRRINRTQYTKYYDSQLSRITKIIYEKANGDFTLARLIIANLQQPSKDTLEGRIKRLPSAIGDIYMASLESLTPDEQEFVVTVLKWVVWSVSGLSILEISDHYKELYKGAGPRTNHTTPESEERYNEQMKHQGDTQGAEDKDTIPDEETPESEHASPYDNPEVKDTIYHIQNAGRDFFKFDQNTGVVNVDISIREWIQQDISKPNANTAIQDARGFNKFRDVRGNTVFQFTLTPSFVRYGDTLSQLFSEKEAHMSIALNIFRTLNHEDFQEKYMPWKSSWTPECEKSRQETRYEIEHWHDHIKALQKWWTKDSINDVWWAELLAQISTFVRPETWYRWSLQRPMSSDSKELTLIDGTTFEFLKTQDLWKAKYLQRVFEEPIHVACELGLHLLVDLLVLQAQASIQSGGREPNQARDHKLEHLRTIRVQALVRDFLIPREGHPALKPSLVRKHHGALGKLVLDIGGDELINRLNAGADPEEIFPLVKSLTTGFDKPQLDRGIISIIEEALHSQVTPSERELVCDSEDIFGRTPLCLAEASPLIIKQLLRYGANVNGKSLLNASKPLSPLRYIIRNVTVVNEEQASQRANLLQSAELLVLEGSNLDHRDYIGATYLHEAAYIRDLKFFKLLCVSGDWDVHAQTSSGWTPLHYLLFKSRPENPELVQDVLGICRMLLKMKGEGDLVNKEDETSRNALSYAVGGGFVEMVELLISMGADIHDEDEDNANCFHHLSCSSTASELNLKIADILLQAGLDFAKVDVYGKTPLYFAADSGKWGMARYFLRKYDELAEKCRPNGIDNPLITLAHGNKSTLLHAAAFGACENNLGAAEFFKELNEVLSKYTDTSKLILQVDGVGRTPLHCAVGSCNAEIVEMIIAINPDTSLISHALESALDVVVAMATDTWLGLGRGEGFEATMKVLRCISASTGSPPSRFPFGFLRRIIEWSLFSLGDDSELPPCPELEELVDQYEAAWKADNGWFLFDYAAALGVTLPEYTRYSKKARCLSSIPADFARPTRIGWTSCCMGLSDNRLEVFSIETLPDRYQIAVSDHPLPPLDALFYFEASFSSKPAKFQSSKVFCELGIRSPGWSEPIVACDISDGAIFFTGREESYWPNDGDDASQVQEGKVPNPFIGSTLPCVGCGINPISGSIFLTLDGAIIYVTSQPTLGVYYPFIGFSNYSSKCRINFGAEKFMFEEANSTDWKWDQKRAEDICPKRESRRTDRFRKARFR</sequence>
<keyword evidence="6" id="KW-1185">Reference proteome</keyword>
<evidence type="ECO:0000256" key="2">
    <source>
        <dbReference type="PROSITE-ProRule" id="PRU00023"/>
    </source>
</evidence>
<evidence type="ECO:0000313" key="6">
    <source>
        <dbReference type="Proteomes" id="UP001370758"/>
    </source>
</evidence>
<proteinExistence type="predicted"/>
<dbReference type="Gene3D" id="2.60.120.920">
    <property type="match status" value="1"/>
</dbReference>
<dbReference type="InterPro" id="IPR044736">
    <property type="entry name" value="Gid1/RanBPM/SPLA_SPRY"/>
</dbReference>
<dbReference type="PANTHER" id="PTHR10039">
    <property type="entry name" value="AMELOGENIN"/>
    <property type="match status" value="1"/>
</dbReference>
<feature type="repeat" description="ANK" evidence="2">
    <location>
        <begin position="1286"/>
        <end position="1318"/>
    </location>
</feature>
<organism evidence="5 6">
    <name type="scientific">Arthrobotrys musiformis</name>
    <dbReference type="NCBI Taxonomy" id="47236"/>
    <lineage>
        <taxon>Eukaryota</taxon>
        <taxon>Fungi</taxon>
        <taxon>Dikarya</taxon>
        <taxon>Ascomycota</taxon>
        <taxon>Pezizomycotina</taxon>
        <taxon>Orbiliomycetes</taxon>
        <taxon>Orbiliales</taxon>
        <taxon>Orbiliaceae</taxon>
        <taxon>Arthrobotrys</taxon>
    </lineage>
</organism>
<dbReference type="PROSITE" id="PS50088">
    <property type="entry name" value="ANK_REPEAT"/>
    <property type="match status" value="2"/>
</dbReference>
<feature type="compositionally biased region" description="Basic and acidic residues" evidence="3">
    <location>
        <begin position="748"/>
        <end position="759"/>
    </location>
</feature>
<dbReference type="PANTHER" id="PTHR10039:SF17">
    <property type="entry name" value="FUNGAL STAND N-TERMINAL GOODBYE DOMAIN-CONTAINING PROTEIN-RELATED"/>
    <property type="match status" value="1"/>
</dbReference>
<feature type="compositionally biased region" description="Basic and acidic residues" evidence="3">
    <location>
        <begin position="716"/>
        <end position="741"/>
    </location>
</feature>
<dbReference type="SMART" id="SM00248">
    <property type="entry name" value="ANK"/>
    <property type="match status" value="7"/>
</dbReference>
<dbReference type="Pfam" id="PF24883">
    <property type="entry name" value="NPHP3_N"/>
    <property type="match status" value="1"/>
</dbReference>
<dbReference type="InterPro" id="IPR056884">
    <property type="entry name" value="NPHP3-like_N"/>
</dbReference>
<dbReference type="InterPro" id="IPR043136">
    <property type="entry name" value="B30.2/SPRY_sf"/>
</dbReference>
<dbReference type="PROSITE" id="PS50297">
    <property type="entry name" value="ANK_REP_REGION"/>
    <property type="match status" value="1"/>
</dbReference>
<keyword evidence="2" id="KW-0040">ANK repeat</keyword>
<keyword evidence="1" id="KW-0677">Repeat</keyword>
<dbReference type="Proteomes" id="UP001370758">
    <property type="component" value="Unassembled WGS sequence"/>
</dbReference>